<comment type="caution">
    <text evidence="2">The sequence shown here is derived from an EMBL/GenBank/DDBJ whole genome shotgun (WGS) entry which is preliminary data.</text>
</comment>
<dbReference type="Proteomes" id="UP001565283">
    <property type="component" value="Unassembled WGS sequence"/>
</dbReference>
<dbReference type="InterPro" id="IPR041033">
    <property type="entry name" value="SpaA_PFL_dom_1"/>
</dbReference>
<reference evidence="2 3" key="1">
    <citation type="submission" date="2024-03" db="EMBL/GenBank/DDBJ databases">
        <title>Mouse gut bacterial collection (mGBC) of GemPharmatech.</title>
        <authorList>
            <person name="He Y."/>
            <person name="Dong L."/>
            <person name="Wu D."/>
            <person name="Gao X."/>
            <person name="Lin Z."/>
        </authorList>
    </citation>
    <scope>NUCLEOTIDE SEQUENCE [LARGE SCALE GENOMIC DNA]</scope>
    <source>
        <strain evidence="2 3">61-15</strain>
    </source>
</reference>
<evidence type="ECO:0000259" key="1">
    <source>
        <dbReference type="Pfam" id="PF17802"/>
    </source>
</evidence>
<dbReference type="EMBL" id="JBCLSH010000043">
    <property type="protein sequence ID" value="MEY8444364.1"/>
    <property type="molecule type" value="Genomic_DNA"/>
</dbReference>
<keyword evidence="3" id="KW-1185">Reference proteome</keyword>
<dbReference type="Pfam" id="PF17802">
    <property type="entry name" value="SpaA"/>
    <property type="match status" value="1"/>
</dbReference>
<dbReference type="InterPro" id="IPR013783">
    <property type="entry name" value="Ig-like_fold"/>
</dbReference>
<accession>A0ABV4D678</accession>
<gene>
    <name evidence="2" type="ORF">AALA52_09000</name>
</gene>
<dbReference type="RefSeq" id="WP_369948765.1">
    <property type="nucleotide sequence ID" value="NZ_JBCLSH010000043.1"/>
</dbReference>
<feature type="domain" description="SpaA-like prealbumin fold" evidence="1">
    <location>
        <begin position="69"/>
        <end position="137"/>
    </location>
</feature>
<proteinExistence type="predicted"/>
<organism evidence="2 3">
    <name type="scientific">Lactococcus ileimucosae</name>
    <dbReference type="NCBI Taxonomy" id="2941329"/>
    <lineage>
        <taxon>Bacteria</taxon>
        <taxon>Bacillati</taxon>
        <taxon>Bacillota</taxon>
        <taxon>Bacilli</taxon>
        <taxon>Lactobacillales</taxon>
        <taxon>Streptococcaceae</taxon>
        <taxon>Lactococcus</taxon>
    </lineage>
</organism>
<evidence type="ECO:0000313" key="3">
    <source>
        <dbReference type="Proteomes" id="UP001565283"/>
    </source>
</evidence>
<protein>
    <submittedName>
        <fullName evidence="2">Prealbumin-like fold domain-containing protein</fullName>
    </submittedName>
</protein>
<dbReference type="Gene3D" id="2.60.40.10">
    <property type="entry name" value="Immunoglobulins"/>
    <property type="match status" value="1"/>
</dbReference>
<evidence type="ECO:0000313" key="2">
    <source>
        <dbReference type="EMBL" id="MEY8444364.1"/>
    </source>
</evidence>
<name>A0ABV4D678_9LACT</name>
<sequence length="222" mass="25016">MNRVKRILSKLTVRSRVLLSALLLTMLVTGITGTLAWNSGRQSALNLGQARSAERPVHLLKLEIDVEGNRTEVPVPGADFLLFRIPDQNPENPEQIHTTFTTDQEGRITVSLPPGRYFFQEVRLPYGFAPELDGEQQPIRRYDFTVDTESNNEAPIVTAYNRRLAGDLIIEKTLVNDDGRELTEEQRAQLFEFRVTFSDGGTYSYQIDGQGDHHELASGETL</sequence>